<sequence>MKMAGRIFLLFLSVYVTVAIAGKAPPPTFTEKGKALAEKLCEKSEDKAFCVASLTSRPEAATATAPKLGVIALSIASSNASDTSFYIKAKLKQKNLEPALEDTLDDCSKNYLDAVAQLDDSLAALMQNSFIDVDIWLNTAISDGEACENALNDRAGNDAELARRNTNFRRIRYCSLGFSRDLRGANAKEVNRVEEFLKDPCVSSKVLNGGTVQVRVPKVVPAPQAALDGAICSGVDELAEEASAQKKRVALQRQAAVTVEAAEDYARRFESDVSYFFLIAFGLRNESREDDLTRRLASFKSE</sequence>
<name>A0A8S2AS49_ARAAE</name>
<dbReference type="InterPro" id="IPR052421">
    <property type="entry name" value="PCW_Enzyme_Inhibitor"/>
</dbReference>
<accession>A0A8S2AS49</accession>
<gene>
    <name evidence="6" type="ORF">AARE701A_LOCUS17053</name>
</gene>
<dbReference type="InterPro" id="IPR035513">
    <property type="entry name" value="Invertase/methylesterase_inhib"/>
</dbReference>
<dbReference type="PANTHER" id="PTHR36710">
    <property type="entry name" value="PECTINESTERASE INHIBITOR-LIKE"/>
    <property type="match status" value="1"/>
</dbReference>
<evidence type="ECO:0000256" key="2">
    <source>
        <dbReference type="ARBA" id="ARBA00023157"/>
    </source>
</evidence>
<evidence type="ECO:0000256" key="1">
    <source>
        <dbReference type="ARBA" id="ARBA00022729"/>
    </source>
</evidence>
<dbReference type="PANTHER" id="PTHR36710:SF18">
    <property type="entry name" value="PECTINESTERASE INHIBITOR 5-RELATED"/>
    <property type="match status" value="1"/>
</dbReference>
<keyword evidence="2" id="KW-1015">Disulfide bond</keyword>
<dbReference type="GO" id="GO:0004857">
    <property type="term" value="F:enzyme inhibitor activity"/>
    <property type="evidence" value="ECO:0007669"/>
    <property type="project" value="InterPro"/>
</dbReference>
<evidence type="ECO:0000313" key="6">
    <source>
        <dbReference type="EMBL" id="CAE6140830.1"/>
    </source>
</evidence>
<dbReference type="Proteomes" id="UP000682877">
    <property type="component" value="Chromosome 6"/>
</dbReference>
<dbReference type="Pfam" id="PF04043">
    <property type="entry name" value="PMEI"/>
    <property type="match status" value="1"/>
</dbReference>
<feature type="domain" description="Pectinesterase inhibitor" evidence="5">
    <location>
        <begin position="32"/>
        <end position="178"/>
    </location>
</feature>
<dbReference type="InterPro" id="IPR006501">
    <property type="entry name" value="Pectinesterase_inhib_dom"/>
</dbReference>
<evidence type="ECO:0000256" key="4">
    <source>
        <dbReference type="SAM" id="SignalP"/>
    </source>
</evidence>
<feature type="signal peptide" evidence="4">
    <location>
        <begin position="1"/>
        <end position="19"/>
    </location>
</feature>
<evidence type="ECO:0000313" key="7">
    <source>
        <dbReference type="Proteomes" id="UP000682877"/>
    </source>
</evidence>
<dbReference type="SMART" id="SM00856">
    <property type="entry name" value="PMEI"/>
    <property type="match status" value="1"/>
</dbReference>
<dbReference type="Gene3D" id="1.20.140.40">
    <property type="entry name" value="Invertase/pectin methylesterase inhibitor family protein"/>
    <property type="match status" value="1"/>
</dbReference>
<dbReference type="AlphaFoldDB" id="A0A8S2AS49"/>
<protein>
    <recommendedName>
        <fullName evidence="5">Pectinesterase inhibitor domain-containing protein</fullName>
    </recommendedName>
</protein>
<keyword evidence="7" id="KW-1185">Reference proteome</keyword>
<dbReference type="EMBL" id="LR999456">
    <property type="protein sequence ID" value="CAE6140830.1"/>
    <property type="molecule type" value="Genomic_DNA"/>
</dbReference>
<evidence type="ECO:0000256" key="3">
    <source>
        <dbReference type="ARBA" id="ARBA00038471"/>
    </source>
</evidence>
<feature type="chain" id="PRO_5035766428" description="Pectinesterase inhibitor domain-containing protein" evidence="4">
    <location>
        <begin position="20"/>
        <end position="302"/>
    </location>
</feature>
<dbReference type="SUPFAM" id="SSF101148">
    <property type="entry name" value="Plant invertase/pectin methylesterase inhibitor"/>
    <property type="match status" value="1"/>
</dbReference>
<organism evidence="6 7">
    <name type="scientific">Arabidopsis arenosa</name>
    <name type="common">Sand rock-cress</name>
    <name type="synonym">Cardaminopsis arenosa</name>
    <dbReference type="NCBI Taxonomy" id="38785"/>
    <lineage>
        <taxon>Eukaryota</taxon>
        <taxon>Viridiplantae</taxon>
        <taxon>Streptophyta</taxon>
        <taxon>Embryophyta</taxon>
        <taxon>Tracheophyta</taxon>
        <taxon>Spermatophyta</taxon>
        <taxon>Magnoliopsida</taxon>
        <taxon>eudicotyledons</taxon>
        <taxon>Gunneridae</taxon>
        <taxon>Pentapetalae</taxon>
        <taxon>rosids</taxon>
        <taxon>malvids</taxon>
        <taxon>Brassicales</taxon>
        <taxon>Brassicaceae</taxon>
        <taxon>Camelineae</taxon>
        <taxon>Arabidopsis</taxon>
    </lineage>
</organism>
<dbReference type="CDD" id="cd15801">
    <property type="entry name" value="PMEI-like_1"/>
    <property type="match status" value="1"/>
</dbReference>
<dbReference type="NCBIfam" id="TIGR01614">
    <property type="entry name" value="PME_inhib"/>
    <property type="match status" value="1"/>
</dbReference>
<evidence type="ECO:0000259" key="5">
    <source>
        <dbReference type="SMART" id="SM00856"/>
    </source>
</evidence>
<proteinExistence type="inferred from homology"/>
<comment type="similarity">
    <text evidence="3">Belongs to the PMEI family.</text>
</comment>
<keyword evidence="1 4" id="KW-0732">Signal</keyword>
<reference evidence="6" key="1">
    <citation type="submission" date="2021-01" db="EMBL/GenBank/DDBJ databases">
        <authorList>
            <person name="Bezrukov I."/>
        </authorList>
    </citation>
    <scope>NUCLEOTIDE SEQUENCE</scope>
</reference>